<comment type="subunit">
    <text evidence="7">Homoheptamer.</text>
</comment>
<keyword evidence="3" id="KW-1003">Cell membrane</keyword>
<keyword evidence="6 7" id="KW-0472">Membrane</keyword>
<evidence type="ECO:0000256" key="3">
    <source>
        <dbReference type="ARBA" id="ARBA00022475"/>
    </source>
</evidence>
<evidence type="ECO:0000256" key="6">
    <source>
        <dbReference type="ARBA" id="ARBA00023136"/>
    </source>
</evidence>
<evidence type="ECO:0000256" key="2">
    <source>
        <dbReference type="ARBA" id="ARBA00008017"/>
    </source>
</evidence>
<dbReference type="InterPro" id="IPR045275">
    <property type="entry name" value="MscS_archaea/bacteria_type"/>
</dbReference>
<comment type="similarity">
    <text evidence="2 7">Belongs to the MscS (TC 1.A.23) family.</text>
</comment>
<name>A0AB72WXD7_9RALS</name>
<keyword evidence="4 7" id="KW-0812">Transmembrane</keyword>
<dbReference type="InterPro" id="IPR049278">
    <property type="entry name" value="MS_channel_C"/>
</dbReference>
<dbReference type="Gene3D" id="3.30.70.100">
    <property type="match status" value="1"/>
</dbReference>
<dbReference type="EMBL" id="CATWHI010000001">
    <property type="protein sequence ID" value="CAJ0735419.1"/>
    <property type="molecule type" value="Genomic_DNA"/>
</dbReference>
<keyword evidence="13" id="KW-1185">Reference proteome</keyword>
<feature type="transmembrane region" description="Helical" evidence="7">
    <location>
        <begin position="127"/>
        <end position="145"/>
    </location>
</feature>
<dbReference type="InterPro" id="IPR049142">
    <property type="entry name" value="MS_channel_1st"/>
</dbReference>
<feature type="domain" description="Mechanosensitive ion channel MscS" evidence="9">
    <location>
        <begin position="148"/>
        <end position="216"/>
    </location>
</feature>
<comment type="subcellular location">
    <subcellularLocation>
        <location evidence="7">Cell inner membrane</location>
        <topology evidence="7">Multi-pass membrane protein</topology>
    </subcellularLocation>
    <subcellularLocation>
        <location evidence="1">Cell membrane</location>
        <topology evidence="1">Multi-pass membrane protein</topology>
    </subcellularLocation>
</comment>
<accession>A0AB72WXD7</accession>
<dbReference type="InterPro" id="IPR023408">
    <property type="entry name" value="MscS_beta-dom_sf"/>
</dbReference>
<feature type="compositionally biased region" description="Basic and acidic residues" evidence="8">
    <location>
        <begin position="315"/>
        <end position="332"/>
    </location>
</feature>
<dbReference type="Gene3D" id="1.10.287.1260">
    <property type="match status" value="1"/>
</dbReference>
<dbReference type="Pfam" id="PF21082">
    <property type="entry name" value="MS_channel_3rd"/>
    <property type="match status" value="1"/>
</dbReference>
<dbReference type="SUPFAM" id="SSF50182">
    <property type="entry name" value="Sm-like ribonucleoproteins"/>
    <property type="match status" value="1"/>
</dbReference>
<feature type="domain" description="Mechanosensitive ion channel transmembrane helices 2/3" evidence="11">
    <location>
        <begin position="113"/>
        <end position="146"/>
    </location>
</feature>
<keyword evidence="5 7" id="KW-1133">Transmembrane helix</keyword>
<evidence type="ECO:0000259" key="10">
    <source>
        <dbReference type="Pfam" id="PF21082"/>
    </source>
</evidence>
<organism evidence="12 13">
    <name type="scientific">Ralstonia edaphi</name>
    <dbReference type="NCBI Taxonomy" id="3058599"/>
    <lineage>
        <taxon>Bacteria</taxon>
        <taxon>Pseudomonadati</taxon>
        <taxon>Pseudomonadota</taxon>
        <taxon>Betaproteobacteria</taxon>
        <taxon>Burkholderiales</taxon>
        <taxon>Burkholderiaceae</taxon>
        <taxon>Ralstonia</taxon>
    </lineage>
</organism>
<keyword evidence="7" id="KW-0813">Transport</keyword>
<comment type="caution">
    <text evidence="12">The sequence shown here is derived from an EMBL/GenBank/DDBJ whole genome shotgun (WGS) entry which is preliminary data.</text>
</comment>
<evidence type="ECO:0000313" key="12">
    <source>
        <dbReference type="EMBL" id="CAJ0735419.1"/>
    </source>
</evidence>
<dbReference type="InterPro" id="IPR010920">
    <property type="entry name" value="LSM_dom_sf"/>
</dbReference>
<evidence type="ECO:0000256" key="7">
    <source>
        <dbReference type="RuleBase" id="RU369025"/>
    </source>
</evidence>
<dbReference type="PANTHER" id="PTHR30221">
    <property type="entry name" value="SMALL-CONDUCTANCE MECHANOSENSITIVE CHANNEL"/>
    <property type="match status" value="1"/>
</dbReference>
<sequence length="338" mass="37587">MHRLGAIAREPAHQYCGLRQAYGAHRSRFLPAQIHSTMEDFLSHLHPERLNFIWDAFSRLAVSLCAAMLILFLGWWISKRIGRWLTRLASGQTRVDATLTPILCDIAVWGIRILAIVGALSRLGIETASIIAVLGAAGLAIGLALQGTLQNIAAGIMLLALRPFRVGDYIDGGGGEVAGTVEEVSLFMTRLTKPDGICEYVPNSALWSHSVRNYTRNPTRRLDLETEVSLQDDIPRALEALQTLAANEPQVLADPAPLAMVMRFDDSIAVLNLRVWARTEHFWDMRWTLAQKVRATLAEARCAVPMRIRELHIVRDDTKKMDDGPSRQDRKSTHPMAG</sequence>
<feature type="transmembrane region" description="Helical" evidence="7">
    <location>
        <begin position="98"/>
        <end position="121"/>
    </location>
</feature>
<evidence type="ECO:0000256" key="4">
    <source>
        <dbReference type="ARBA" id="ARBA00022692"/>
    </source>
</evidence>
<dbReference type="AlphaFoldDB" id="A0AB72WXD7"/>
<keyword evidence="7" id="KW-0997">Cell inner membrane</keyword>
<evidence type="ECO:0000313" key="13">
    <source>
        <dbReference type="Proteomes" id="UP001189225"/>
    </source>
</evidence>
<evidence type="ECO:0000256" key="5">
    <source>
        <dbReference type="ARBA" id="ARBA00022989"/>
    </source>
</evidence>
<reference evidence="12 13" key="1">
    <citation type="submission" date="2023-07" db="EMBL/GenBank/DDBJ databases">
        <authorList>
            <person name="Peeters C."/>
        </authorList>
    </citation>
    <scope>NUCLEOTIDE SEQUENCE [LARGE SCALE GENOMIC DNA]</scope>
    <source>
        <strain evidence="12 13">R-16034</strain>
    </source>
</reference>
<dbReference type="InterPro" id="IPR008910">
    <property type="entry name" value="MSC_TM_helix"/>
</dbReference>
<evidence type="ECO:0000256" key="8">
    <source>
        <dbReference type="SAM" id="MobiDB-lite"/>
    </source>
</evidence>
<dbReference type="Gene3D" id="2.30.30.60">
    <property type="match status" value="1"/>
</dbReference>
<protein>
    <recommendedName>
        <fullName evidence="7">Small-conductance mechanosensitive channel</fullName>
    </recommendedName>
</protein>
<keyword evidence="7" id="KW-0407">Ion channel</keyword>
<dbReference type="Proteomes" id="UP001189225">
    <property type="component" value="Unassembled WGS sequence"/>
</dbReference>
<feature type="region of interest" description="Disordered" evidence="8">
    <location>
        <begin position="315"/>
        <end position="338"/>
    </location>
</feature>
<feature type="transmembrane region" description="Helical" evidence="7">
    <location>
        <begin position="56"/>
        <end position="77"/>
    </location>
</feature>
<dbReference type="SUPFAM" id="SSF82861">
    <property type="entry name" value="Mechanosensitive channel protein MscS (YggB), transmembrane region"/>
    <property type="match status" value="1"/>
</dbReference>
<evidence type="ECO:0000256" key="1">
    <source>
        <dbReference type="ARBA" id="ARBA00004651"/>
    </source>
</evidence>
<dbReference type="PANTHER" id="PTHR30221:SF8">
    <property type="entry name" value="SMALL-CONDUCTANCE MECHANOSENSITIVE CHANNEL"/>
    <property type="match status" value="1"/>
</dbReference>
<dbReference type="InterPro" id="IPR011066">
    <property type="entry name" value="MscS_channel_C_sf"/>
</dbReference>
<comment type="caution">
    <text evidence="7">Lacks conserved residue(s) required for the propagation of feature annotation.</text>
</comment>
<dbReference type="SUPFAM" id="SSF82689">
    <property type="entry name" value="Mechanosensitive channel protein MscS (YggB), C-terminal domain"/>
    <property type="match status" value="1"/>
</dbReference>
<evidence type="ECO:0000259" key="11">
    <source>
        <dbReference type="Pfam" id="PF21088"/>
    </source>
</evidence>
<comment type="function">
    <text evidence="7">Mechanosensitive channel that participates in the regulation of osmotic pressure changes within the cell, opening in response to stretch forces in the membrane lipid bilayer, without the need for other proteins. Contributes to normal resistance to hypoosmotic shock. Forms an ion channel of 1.0 nanosiemens conductance with a slight preference for anions.</text>
</comment>
<dbReference type="GO" id="GO:0005886">
    <property type="term" value="C:plasma membrane"/>
    <property type="evidence" value="ECO:0007669"/>
    <property type="project" value="UniProtKB-SubCell"/>
</dbReference>
<dbReference type="InterPro" id="IPR006685">
    <property type="entry name" value="MscS_channel_2nd"/>
</dbReference>
<dbReference type="InterPro" id="IPR011014">
    <property type="entry name" value="MscS_channel_TM-2"/>
</dbReference>
<proteinExistence type="inferred from homology"/>
<dbReference type="Pfam" id="PF21088">
    <property type="entry name" value="MS_channel_1st"/>
    <property type="match status" value="1"/>
</dbReference>
<feature type="domain" description="Mechanosensitive ion channel MscS C-terminal" evidence="10">
    <location>
        <begin position="227"/>
        <end position="300"/>
    </location>
</feature>
<keyword evidence="7" id="KW-0406">Ion transport</keyword>
<gene>
    <name evidence="12" type="ORF">R16034_00164</name>
</gene>
<dbReference type="Pfam" id="PF00924">
    <property type="entry name" value="MS_channel_2nd"/>
    <property type="match status" value="1"/>
</dbReference>
<dbReference type="GO" id="GO:0008381">
    <property type="term" value="F:mechanosensitive monoatomic ion channel activity"/>
    <property type="evidence" value="ECO:0007669"/>
    <property type="project" value="InterPro"/>
</dbReference>
<evidence type="ECO:0000259" key="9">
    <source>
        <dbReference type="Pfam" id="PF00924"/>
    </source>
</evidence>
<dbReference type="Pfam" id="PF05552">
    <property type="entry name" value="MS_channel_1st_1"/>
    <property type="match status" value="1"/>
</dbReference>